<evidence type="ECO:0000256" key="3">
    <source>
        <dbReference type="SAM" id="MobiDB-lite"/>
    </source>
</evidence>
<dbReference type="SMART" id="SM00248">
    <property type="entry name" value="ANK"/>
    <property type="match status" value="3"/>
</dbReference>
<dbReference type="PANTHER" id="PTHR10622:SF13">
    <property type="entry name" value="NACHT DOMAIN-CONTAINING PROTEIN"/>
    <property type="match status" value="1"/>
</dbReference>
<dbReference type="OrthoDB" id="194358at2759"/>
<dbReference type="PROSITE" id="PS50088">
    <property type="entry name" value="ANK_REPEAT"/>
    <property type="match status" value="2"/>
</dbReference>
<gene>
    <name evidence="6" type="ORF">PV07_08106</name>
</gene>
<keyword evidence="2" id="KW-0040">ANK repeat</keyword>
<dbReference type="VEuPathDB" id="FungiDB:PV07_08106"/>
<dbReference type="InterPro" id="IPR036770">
    <property type="entry name" value="Ankyrin_rpt-contain_sf"/>
</dbReference>
<dbReference type="Gene3D" id="1.25.40.20">
    <property type="entry name" value="Ankyrin repeat-containing domain"/>
    <property type="match status" value="2"/>
</dbReference>
<dbReference type="Proteomes" id="UP000054466">
    <property type="component" value="Unassembled WGS sequence"/>
</dbReference>
<feature type="region of interest" description="Disordered" evidence="3">
    <location>
        <begin position="315"/>
        <end position="338"/>
    </location>
</feature>
<dbReference type="PANTHER" id="PTHR10622">
    <property type="entry name" value="HET DOMAIN-CONTAINING PROTEIN"/>
    <property type="match status" value="1"/>
</dbReference>
<dbReference type="Pfam" id="PF06985">
    <property type="entry name" value="HET"/>
    <property type="match status" value="1"/>
</dbReference>
<evidence type="ECO:0000259" key="5">
    <source>
        <dbReference type="Pfam" id="PF24883"/>
    </source>
</evidence>
<dbReference type="InterPro" id="IPR010730">
    <property type="entry name" value="HET"/>
</dbReference>
<evidence type="ECO:0000259" key="4">
    <source>
        <dbReference type="Pfam" id="PF06985"/>
    </source>
</evidence>
<proteinExistence type="predicted"/>
<evidence type="ECO:0000313" key="6">
    <source>
        <dbReference type="EMBL" id="KIW28440.1"/>
    </source>
</evidence>
<accession>A0A0D2CDW3</accession>
<evidence type="ECO:0000313" key="7">
    <source>
        <dbReference type="Proteomes" id="UP000054466"/>
    </source>
</evidence>
<feature type="repeat" description="ANK" evidence="2">
    <location>
        <begin position="912"/>
        <end position="944"/>
    </location>
</feature>
<dbReference type="EMBL" id="KN847043">
    <property type="protein sequence ID" value="KIW28440.1"/>
    <property type="molecule type" value="Genomic_DNA"/>
</dbReference>
<reference evidence="6 7" key="1">
    <citation type="submission" date="2015-01" db="EMBL/GenBank/DDBJ databases">
        <title>The Genome Sequence of Cladophialophora immunda CBS83496.</title>
        <authorList>
            <consortium name="The Broad Institute Genomics Platform"/>
            <person name="Cuomo C."/>
            <person name="de Hoog S."/>
            <person name="Gorbushina A."/>
            <person name="Stielow B."/>
            <person name="Teixiera M."/>
            <person name="Abouelleil A."/>
            <person name="Chapman S.B."/>
            <person name="Priest M."/>
            <person name="Young S.K."/>
            <person name="Wortman J."/>
            <person name="Nusbaum C."/>
            <person name="Birren B."/>
        </authorList>
    </citation>
    <scope>NUCLEOTIDE SEQUENCE [LARGE SCALE GENOMIC DNA]</scope>
    <source>
        <strain evidence="6 7">CBS 83496</strain>
    </source>
</reference>
<keyword evidence="7" id="KW-1185">Reference proteome</keyword>
<dbReference type="GeneID" id="27347300"/>
<dbReference type="SUPFAM" id="SSF48403">
    <property type="entry name" value="Ankyrin repeat"/>
    <property type="match status" value="1"/>
</dbReference>
<evidence type="ECO:0000256" key="2">
    <source>
        <dbReference type="PROSITE-ProRule" id="PRU00023"/>
    </source>
</evidence>
<dbReference type="AlphaFoldDB" id="A0A0D2CDW3"/>
<evidence type="ECO:0000256" key="1">
    <source>
        <dbReference type="ARBA" id="ARBA00022737"/>
    </source>
</evidence>
<sequence>MRLLYFDDHGALRLTDDLHDNVPAYAILSHTWGDDKDEVAFDDLKSESWKNKAGSAKIGFCGEQAKKDKLEHFWVDTCCINKNNQNELSQAITMMFGWYRDAQKCYVYLSGVRAEENGNTDSGQSTWEPNFRRSRWFTRGWTLQELLAPDNVEFFSEEGKFLGTKQTLAQSIHEVTTIPLAALCGTPLAQFPIDEKLRWTERRETKKKEDGAYCLLGIFNVFMTLNYGEGDNAFCRLRGKINKKFGSNVAARLGAAGEVRSPRLCQSPAPLNGITNLPKRPSDFDQLAQARRSSVPRPAKRARTSCNTNTFGSGDSFPSGSTTISHMGSASSHIQQSHQDARHDTLIISEDKYNALLKSLLFERINFRVDNVRKPLLSTCQWLFRHPHFQTWYESGCSAQHSGFLWIKGKPGCGKSTLMKVLFEWARKRKSKDHGRQTVVPYFFNARASAFLEKSSLGLYRTVVYHLLSSYPKLGTLFAEKFAFKDPGPLGEEWTVEELQEFLMDAVESNESFGLCLLIDALDEAEYEDDVRDMIHFLVHLSDRASASDSSCKLRICLSSRHYPHINITTGLSLVVEDQLEHDQDIDYFITKELTCHDGHEKDELRAEILEKSARIFLWVVLVVKIMNKLDERGVPLSDMKTQLRSIPADLKDLFRKILKKSGHEIGKSVLLFQWMLFSVRPLQPAELIVAMQYSEPLDDQQSPSPMDISIPDPKRLTKLILNHSRGLVEVVEVGPSQAATVQFIHETVREFLLKENGLASISQGLAANVAGISHQVLRIACLRCISMNDMPKEYEHYCEASHKTNASLDIFRSAMREKLPFLDYAIAHLLEHAEQAQKNDVSQQDFLKSQIDANGLWVDSHRHWWNALERYKSRKVKPNVTLIYFVAEQKYSHLLAVLLSISNAINTSCGKYGSVLQISSYYGSQETVKTLLDKGADVNAQGGPYGNALQAASQGGHEKTVQILLDKGADAASQGGHEKTVQILLDKGADVNAQGGPYGNALQAASRWGYEKIVQMLLDKGADVNA</sequence>
<dbReference type="SUPFAM" id="SSF52540">
    <property type="entry name" value="P-loop containing nucleoside triphosphate hydrolases"/>
    <property type="match status" value="1"/>
</dbReference>
<feature type="repeat" description="ANK" evidence="2">
    <location>
        <begin position="1001"/>
        <end position="1027"/>
    </location>
</feature>
<dbReference type="PROSITE" id="PS50297">
    <property type="entry name" value="ANK_REP_REGION"/>
    <property type="match status" value="1"/>
</dbReference>
<feature type="domain" description="Nephrocystin 3-like N-terminal" evidence="5">
    <location>
        <begin position="379"/>
        <end position="561"/>
    </location>
</feature>
<protein>
    <submittedName>
        <fullName evidence="6">Uncharacterized protein</fullName>
    </submittedName>
</protein>
<dbReference type="InterPro" id="IPR056884">
    <property type="entry name" value="NPHP3-like_N"/>
</dbReference>
<feature type="domain" description="Heterokaryon incompatibility" evidence="4">
    <location>
        <begin position="25"/>
        <end position="116"/>
    </location>
</feature>
<dbReference type="HOGENOM" id="CLU_000288_34_14_1"/>
<keyword evidence="1" id="KW-0677">Repeat</keyword>
<dbReference type="RefSeq" id="XP_016248656.1">
    <property type="nucleotide sequence ID" value="XM_016395237.1"/>
</dbReference>
<dbReference type="Pfam" id="PF24883">
    <property type="entry name" value="NPHP3_N"/>
    <property type="match status" value="1"/>
</dbReference>
<dbReference type="InterPro" id="IPR002110">
    <property type="entry name" value="Ankyrin_rpt"/>
</dbReference>
<dbReference type="InterPro" id="IPR027417">
    <property type="entry name" value="P-loop_NTPase"/>
</dbReference>
<dbReference type="STRING" id="569365.A0A0D2CDW3"/>
<name>A0A0D2CDW3_9EURO</name>
<organism evidence="6 7">
    <name type="scientific">Cladophialophora immunda</name>
    <dbReference type="NCBI Taxonomy" id="569365"/>
    <lineage>
        <taxon>Eukaryota</taxon>
        <taxon>Fungi</taxon>
        <taxon>Dikarya</taxon>
        <taxon>Ascomycota</taxon>
        <taxon>Pezizomycotina</taxon>
        <taxon>Eurotiomycetes</taxon>
        <taxon>Chaetothyriomycetidae</taxon>
        <taxon>Chaetothyriales</taxon>
        <taxon>Herpotrichiellaceae</taxon>
        <taxon>Cladophialophora</taxon>
    </lineage>
</organism>
<dbReference type="Pfam" id="PF12796">
    <property type="entry name" value="Ank_2"/>
    <property type="match status" value="2"/>
</dbReference>
<dbReference type="Gene3D" id="3.40.50.300">
    <property type="entry name" value="P-loop containing nucleotide triphosphate hydrolases"/>
    <property type="match status" value="1"/>
</dbReference>